<keyword evidence="3" id="KW-1185">Reference proteome</keyword>
<proteinExistence type="predicted"/>
<evidence type="ECO:0000313" key="3">
    <source>
        <dbReference type="Proteomes" id="UP001189429"/>
    </source>
</evidence>
<evidence type="ECO:0000313" key="2">
    <source>
        <dbReference type="EMBL" id="CAK0877713.1"/>
    </source>
</evidence>
<dbReference type="Proteomes" id="UP001189429">
    <property type="component" value="Unassembled WGS sequence"/>
</dbReference>
<dbReference type="EMBL" id="CAUYUJ010017767">
    <property type="protein sequence ID" value="CAK0877713.1"/>
    <property type="molecule type" value="Genomic_DNA"/>
</dbReference>
<comment type="caution">
    <text evidence="2">The sequence shown here is derived from an EMBL/GenBank/DDBJ whole genome shotgun (WGS) entry which is preliminary data.</text>
</comment>
<sequence length="245" mass="26353">MDPDHADASSSLRGQQRRGAPAPQQEEDQAGRSWRRAGSSARDSLALGETLARSPRKDPASGEPLLETDIRRKLQDNGRLVEELDQLLSSASRSGKKRLTCRLGQRGSVPLSAGASRTVEVQAPSALLLECSSEKGAGGAKVAFDIVVTDAEAHVASGPYRAQTTGKTLYRLRLSESSSGLVFVGLCAAKDCLVNVLAKKDTGTDKRGASRDSESDEEKPPRRVADRAKKRLEDKLHARRLNALE</sequence>
<feature type="region of interest" description="Disordered" evidence="1">
    <location>
        <begin position="201"/>
        <end position="232"/>
    </location>
</feature>
<accession>A0ABN9VYT1</accession>
<evidence type="ECO:0000256" key="1">
    <source>
        <dbReference type="SAM" id="MobiDB-lite"/>
    </source>
</evidence>
<gene>
    <name evidence="2" type="ORF">PCOR1329_LOCUS61691</name>
</gene>
<reference evidence="2" key="1">
    <citation type="submission" date="2023-10" db="EMBL/GenBank/DDBJ databases">
        <authorList>
            <person name="Chen Y."/>
            <person name="Shah S."/>
            <person name="Dougan E. K."/>
            <person name="Thang M."/>
            <person name="Chan C."/>
        </authorList>
    </citation>
    <scope>NUCLEOTIDE SEQUENCE [LARGE SCALE GENOMIC DNA]</scope>
</reference>
<feature type="region of interest" description="Disordered" evidence="1">
    <location>
        <begin position="1"/>
        <end position="69"/>
    </location>
</feature>
<feature type="non-terminal residue" evidence="2">
    <location>
        <position position="245"/>
    </location>
</feature>
<name>A0ABN9VYT1_9DINO</name>
<protein>
    <submittedName>
        <fullName evidence="2">Uncharacterized protein</fullName>
    </submittedName>
</protein>
<organism evidence="2 3">
    <name type="scientific">Prorocentrum cordatum</name>
    <dbReference type="NCBI Taxonomy" id="2364126"/>
    <lineage>
        <taxon>Eukaryota</taxon>
        <taxon>Sar</taxon>
        <taxon>Alveolata</taxon>
        <taxon>Dinophyceae</taxon>
        <taxon>Prorocentrales</taxon>
        <taxon>Prorocentraceae</taxon>
        <taxon>Prorocentrum</taxon>
    </lineage>
</organism>